<sequence length="79" mass="8783">MNPNEEKSSISATKFVKIGSVFPTKRERVLTLVGRKIVKAGKKAVKSVFDAVKKHKDKRKTAVDAVNKHEDKAKLIHGD</sequence>
<evidence type="ECO:0000256" key="1">
    <source>
        <dbReference type="SAM" id="MobiDB-lite"/>
    </source>
</evidence>
<organism evidence="2 3">
    <name type="scientific">Olea europaea subsp. europaea</name>
    <dbReference type="NCBI Taxonomy" id="158383"/>
    <lineage>
        <taxon>Eukaryota</taxon>
        <taxon>Viridiplantae</taxon>
        <taxon>Streptophyta</taxon>
        <taxon>Embryophyta</taxon>
        <taxon>Tracheophyta</taxon>
        <taxon>Spermatophyta</taxon>
        <taxon>Magnoliopsida</taxon>
        <taxon>eudicotyledons</taxon>
        <taxon>Gunneridae</taxon>
        <taxon>Pentapetalae</taxon>
        <taxon>asterids</taxon>
        <taxon>lamiids</taxon>
        <taxon>Lamiales</taxon>
        <taxon>Oleaceae</taxon>
        <taxon>Oleeae</taxon>
        <taxon>Olea</taxon>
    </lineage>
</organism>
<evidence type="ECO:0000313" key="2">
    <source>
        <dbReference type="EMBL" id="CAA2997220.1"/>
    </source>
</evidence>
<accession>A0A8S0SX69</accession>
<reference evidence="2 3" key="1">
    <citation type="submission" date="2019-12" db="EMBL/GenBank/DDBJ databases">
        <authorList>
            <person name="Alioto T."/>
            <person name="Alioto T."/>
            <person name="Gomez Garrido J."/>
        </authorList>
    </citation>
    <scope>NUCLEOTIDE SEQUENCE [LARGE SCALE GENOMIC DNA]</scope>
</reference>
<dbReference type="AlphaFoldDB" id="A0A8S0SX69"/>
<dbReference type="Proteomes" id="UP000594638">
    <property type="component" value="Unassembled WGS sequence"/>
</dbReference>
<proteinExistence type="predicted"/>
<keyword evidence="3" id="KW-1185">Reference proteome</keyword>
<name>A0A8S0SX69_OLEEU</name>
<dbReference type="EMBL" id="CACTIH010005545">
    <property type="protein sequence ID" value="CAA2997220.1"/>
    <property type="molecule type" value="Genomic_DNA"/>
</dbReference>
<feature type="region of interest" description="Disordered" evidence="1">
    <location>
        <begin position="60"/>
        <end position="79"/>
    </location>
</feature>
<dbReference type="Gramene" id="OE9A084918T1">
    <property type="protein sequence ID" value="OE9A084918C1"/>
    <property type="gene ID" value="OE9A084918"/>
</dbReference>
<gene>
    <name evidence="2" type="ORF">OLEA9_A084918</name>
</gene>
<protein>
    <submittedName>
        <fullName evidence="2">Uncharacterized protein</fullName>
    </submittedName>
</protein>
<comment type="caution">
    <text evidence="2">The sequence shown here is derived from an EMBL/GenBank/DDBJ whole genome shotgun (WGS) entry which is preliminary data.</text>
</comment>
<evidence type="ECO:0000313" key="3">
    <source>
        <dbReference type="Proteomes" id="UP000594638"/>
    </source>
</evidence>